<dbReference type="Proteomes" id="UP000516422">
    <property type="component" value="Chromosome"/>
</dbReference>
<accession>A0A7H1Q3V2</accession>
<gene>
    <name evidence="1" type="ORF">HEP81_04710</name>
</gene>
<protein>
    <submittedName>
        <fullName evidence="1">Uncharacterized protein</fullName>
    </submittedName>
</protein>
<sequence>MELVKWPPAEPCPGPADEEAWINRLLSLHEMPVSSTLNSEQCAGTQCMWCAAGAPAVLLPLEGMSASWPPRACTGCIEARKAKLSTYLAWWGHLVGCEECQRTGRCAAAEPLAQAHAAAVEAATGSRLVTCIRCQATEDVSTPHLTPLAWLGDASSYHSYAHIPQCRARRRERGTLRFIPAPLGLDSEAEGGSRA</sequence>
<proteinExistence type="predicted"/>
<dbReference type="GeneID" id="91464259"/>
<dbReference type="KEGG" id="sgf:HEP81_04710"/>
<dbReference type="AlphaFoldDB" id="A0A7H1Q3V2"/>
<reference evidence="1 2" key="1">
    <citation type="submission" date="2020-04" db="EMBL/GenBank/DDBJ databases">
        <title>Characterization and engineering of Streptomyces griseofuscus DSM40191 as a potential heterologous host for expression of BGCs.</title>
        <authorList>
            <person name="Gren T."/>
            <person name="Whitford C.M."/>
            <person name="Mohite O.S."/>
            <person name="Joergensen T.S."/>
            <person name="Nielsen J.B."/>
            <person name="Lee S.Y."/>
            <person name="Weber T."/>
        </authorList>
    </citation>
    <scope>NUCLEOTIDE SEQUENCE [LARGE SCALE GENOMIC DNA]</scope>
    <source>
        <strain evidence="1 2">DSM 40191</strain>
    </source>
</reference>
<evidence type="ECO:0000313" key="2">
    <source>
        <dbReference type="Proteomes" id="UP000516422"/>
    </source>
</evidence>
<evidence type="ECO:0000313" key="1">
    <source>
        <dbReference type="EMBL" id="QNT94982.1"/>
    </source>
</evidence>
<dbReference type="EMBL" id="CP051006">
    <property type="protein sequence ID" value="QNT94982.1"/>
    <property type="molecule type" value="Genomic_DNA"/>
</dbReference>
<organism evidence="1 2">
    <name type="scientific">Streptomyces griseofuscus</name>
    <dbReference type="NCBI Taxonomy" id="146922"/>
    <lineage>
        <taxon>Bacteria</taxon>
        <taxon>Bacillati</taxon>
        <taxon>Actinomycetota</taxon>
        <taxon>Actinomycetes</taxon>
        <taxon>Kitasatosporales</taxon>
        <taxon>Streptomycetaceae</taxon>
        <taxon>Streptomyces</taxon>
    </lineage>
</organism>
<name>A0A7H1Q3V2_9ACTN</name>
<dbReference type="RefSeq" id="WP_157854346.1">
    <property type="nucleotide sequence ID" value="NZ_CP051006.1"/>
</dbReference>